<dbReference type="Gene3D" id="3.40.50.880">
    <property type="match status" value="1"/>
</dbReference>
<gene>
    <name evidence="2" type="ORF">K461DRAFT_327989</name>
</gene>
<feature type="domain" description="Glutamine amidotransferase" evidence="1">
    <location>
        <begin position="50"/>
        <end position="203"/>
    </location>
</feature>
<dbReference type="Proteomes" id="UP000799439">
    <property type="component" value="Unassembled WGS sequence"/>
</dbReference>
<dbReference type="InterPro" id="IPR029062">
    <property type="entry name" value="Class_I_gatase-like"/>
</dbReference>
<dbReference type="PANTHER" id="PTHR42695:SF5">
    <property type="entry name" value="GLUTAMINE AMIDOTRANSFERASE YLR126C-RELATED"/>
    <property type="match status" value="1"/>
</dbReference>
<evidence type="ECO:0000313" key="3">
    <source>
        <dbReference type="Proteomes" id="UP000799439"/>
    </source>
</evidence>
<organism evidence="2 3">
    <name type="scientific">Myriangium duriaei CBS 260.36</name>
    <dbReference type="NCBI Taxonomy" id="1168546"/>
    <lineage>
        <taxon>Eukaryota</taxon>
        <taxon>Fungi</taxon>
        <taxon>Dikarya</taxon>
        <taxon>Ascomycota</taxon>
        <taxon>Pezizomycotina</taxon>
        <taxon>Dothideomycetes</taxon>
        <taxon>Dothideomycetidae</taxon>
        <taxon>Myriangiales</taxon>
        <taxon>Myriangiaceae</taxon>
        <taxon>Myriangium</taxon>
    </lineage>
</organism>
<protein>
    <submittedName>
        <fullName evidence="2">Class I glutamine amidotransferase</fullName>
    </submittedName>
</protein>
<dbReference type="GO" id="GO:0005829">
    <property type="term" value="C:cytosol"/>
    <property type="evidence" value="ECO:0007669"/>
    <property type="project" value="TreeGrafter"/>
</dbReference>
<dbReference type="GO" id="GO:0005634">
    <property type="term" value="C:nucleus"/>
    <property type="evidence" value="ECO:0007669"/>
    <property type="project" value="TreeGrafter"/>
</dbReference>
<dbReference type="OrthoDB" id="92161at2759"/>
<evidence type="ECO:0000259" key="1">
    <source>
        <dbReference type="Pfam" id="PF00117"/>
    </source>
</evidence>
<reference evidence="2" key="1">
    <citation type="journal article" date="2020" name="Stud. Mycol.">
        <title>101 Dothideomycetes genomes: a test case for predicting lifestyles and emergence of pathogens.</title>
        <authorList>
            <person name="Haridas S."/>
            <person name="Albert R."/>
            <person name="Binder M."/>
            <person name="Bloem J."/>
            <person name="Labutti K."/>
            <person name="Salamov A."/>
            <person name="Andreopoulos B."/>
            <person name="Baker S."/>
            <person name="Barry K."/>
            <person name="Bills G."/>
            <person name="Bluhm B."/>
            <person name="Cannon C."/>
            <person name="Castanera R."/>
            <person name="Culley D."/>
            <person name="Daum C."/>
            <person name="Ezra D."/>
            <person name="Gonzalez J."/>
            <person name="Henrissat B."/>
            <person name="Kuo A."/>
            <person name="Liang C."/>
            <person name="Lipzen A."/>
            <person name="Lutzoni F."/>
            <person name="Magnuson J."/>
            <person name="Mondo S."/>
            <person name="Nolan M."/>
            <person name="Ohm R."/>
            <person name="Pangilinan J."/>
            <person name="Park H.-J."/>
            <person name="Ramirez L."/>
            <person name="Alfaro M."/>
            <person name="Sun H."/>
            <person name="Tritt A."/>
            <person name="Yoshinaga Y."/>
            <person name="Zwiers L.-H."/>
            <person name="Turgeon B."/>
            <person name="Goodwin S."/>
            <person name="Spatafora J."/>
            <person name="Crous P."/>
            <person name="Grigoriev I."/>
        </authorList>
    </citation>
    <scope>NUCLEOTIDE SEQUENCE</scope>
    <source>
        <strain evidence="2">CBS 260.36</strain>
    </source>
</reference>
<dbReference type="PANTHER" id="PTHR42695">
    <property type="entry name" value="GLUTAMINE AMIDOTRANSFERASE YLR126C-RELATED"/>
    <property type="match status" value="1"/>
</dbReference>
<dbReference type="Pfam" id="PF00117">
    <property type="entry name" value="GATase"/>
    <property type="match status" value="1"/>
</dbReference>
<dbReference type="SUPFAM" id="SSF52317">
    <property type="entry name" value="Class I glutamine amidotransferase-like"/>
    <property type="match status" value="1"/>
</dbReference>
<dbReference type="PROSITE" id="PS51273">
    <property type="entry name" value="GATASE_TYPE_1"/>
    <property type="match status" value="1"/>
</dbReference>
<accession>A0A9P4J189</accession>
<keyword evidence="2" id="KW-0315">Glutamine amidotransferase</keyword>
<comment type="caution">
    <text evidence="2">The sequence shown here is derived from an EMBL/GenBank/DDBJ whole genome shotgun (WGS) entry which is preliminary data.</text>
</comment>
<name>A0A9P4J189_9PEZI</name>
<dbReference type="InterPro" id="IPR044992">
    <property type="entry name" value="ChyE-like"/>
</dbReference>
<evidence type="ECO:0000313" key="2">
    <source>
        <dbReference type="EMBL" id="KAF2152556.1"/>
    </source>
</evidence>
<sequence length="251" mass="27760">MAPLRIAVLECDTPLKNTQSRYHGYGGVFESLLRSGAAALGEETGTTPELNVTKFDVVNAEIFPSLEDVDAILLSGSKHNSFDNDTWILKLVEFTKHVLTSQRRVKVIGVCFGHQIIGRALGAKVGRSDKGWEISVSQMDLSKRGKELFGLDRQLNLHHMHRDIVCYYPEDVEQLGSSPLCEVQGMYAKGRLITVQGHPEFTGDIVSEILESRHASGVFTDGMFEDAMGRVRNKHDGVLVGKAFLKFVIEG</sequence>
<proteinExistence type="predicted"/>
<dbReference type="EMBL" id="ML996086">
    <property type="protein sequence ID" value="KAF2152556.1"/>
    <property type="molecule type" value="Genomic_DNA"/>
</dbReference>
<dbReference type="AlphaFoldDB" id="A0A9P4J189"/>
<dbReference type="CDD" id="cd01741">
    <property type="entry name" value="GATase1_1"/>
    <property type="match status" value="1"/>
</dbReference>
<dbReference type="InterPro" id="IPR017926">
    <property type="entry name" value="GATASE"/>
</dbReference>
<keyword evidence="3" id="KW-1185">Reference proteome</keyword>